<sequence>MKNQLIAAAQAAEQGDFAPIKSLRAQITSKALLSALFQTIFSSQMPLAALFHGLTTIIDTLQTSLFSAAFCIDFEPNFASFYRQTRLAIRALEASPSAFAKPITREFAKITALLSLKTEQIATFFTSFFTCDFDLLILNELLIIIYQKCDFNSFSDLLFTSFSLIAQHFTPKFSALLAKIVFGNSLNGRALPPPKVARALLLLAEKSDFLEEIFRDFAQNRALAACLSSIFCERADAQFAAFARKLHVLSVTALEGGALESAHLLVLQARHFGNAVLNCGVEGAFHGILMRFDAALFGAGAPMEHFLEFCCFLQKYFLRVKTQLQMYNNNIVNFELEYLLDNVRICVTILNEVFRKPAVLQLVDYSVREFWHIVVQISLFSEDFILDAFLDQFTLMIVNESDFVVNMKFIINICFLDLFIENGAHLVKLIRYFFEQIVGFLDDVQVLCLGVEAFYRIMSDPETLELAQFNLPEAFIGTMLQIHRILVDEAEKCQLVKWQEEFFEDNVNEYDVERICLFRSIEQVNNLLCACSECEDQDLLQLLSEKALLYTPVDNLVKIVAKIDLSNVISNNMLFSVIMRQNGVIYENQLALPINEFYLQNTLYQIQYDFQHDLAGLYFKIYDMLLTPQNAEFLLNSLFDIAPKFVFNTEKSLIDSFSTKFSAQNLKILAEKLENLYKILSPQQQQEHNFQLFQIIYLVLDSSTSTNEFSDVLFDNQNAKSTLDCQEILFPFLEENFFFSGLNQILQTHQYALALDLLTFTIQMPPRSVHLKIAVQFLAKLVQNCLSAPLRGKDCISERELGIVLSKTDNPLEIIFQGYDDFCLSSELEVDREGLENQIMSRIEINEFERCCSIIFGDIIREVIEEVKRFVFK</sequence>
<gene>
    <name evidence="1" type="ORF">SS50377_10912</name>
    <name evidence="2" type="ORF">SS50377_27867</name>
</gene>
<evidence type="ECO:0000313" key="1">
    <source>
        <dbReference type="EMBL" id="EST48817.1"/>
    </source>
</evidence>
<dbReference type="EMBL" id="KI545975">
    <property type="protein sequence ID" value="EST48817.1"/>
    <property type="molecule type" value="Genomic_DNA"/>
</dbReference>
<dbReference type="Proteomes" id="UP000018208">
    <property type="component" value="Unassembled WGS sequence"/>
</dbReference>
<proteinExistence type="predicted"/>
<name>V6LW11_9EUKA</name>
<dbReference type="EMBL" id="AUWU02000008">
    <property type="protein sequence ID" value="KAH0569895.1"/>
    <property type="molecule type" value="Genomic_DNA"/>
</dbReference>
<keyword evidence="3" id="KW-1185">Reference proteome</keyword>
<accession>V6LW11</accession>
<evidence type="ECO:0000313" key="3">
    <source>
        <dbReference type="Proteomes" id="UP000018208"/>
    </source>
</evidence>
<reference evidence="1 2" key="1">
    <citation type="journal article" date="2014" name="PLoS Genet.">
        <title>The Genome of Spironucleus salmonicida Highlights a Fish Pathogen Adapted to Fluctuating Environments.</title>
        <authorList>
            <person name="Xu F."/>
            <person name="Jerlstrom-Hultqvist J."/>
            <person name="Einarsson E."/>
            <person name="Astvaldsson A."/>
            <person name="Svard S.G."/>
            <person name="Andersson J.O."/>
        </authorList>
    </citation>
    <scope>NUCLEOTIDE SEQUENCE</scope>
    <source>
        <strain evidence="2">ATCC 50377</strain>
    </source>
</reference>
<dbReference type="AlphaFoldDB" id="V6LW11"/>
<protein>
    <submittedName>
        <fullName evidence="1">Uncharacterized protein</fullName>
    </submittedName>
</protein>
<organism evidence="1">
    <name type="scientific">Spironucleus salmonicida</name>
    <dbReference type="NCBI Taxonomy" id="348837"/>
    <lineage>
        <taxon>Eukaryota</taxon>
        <taxon>Metamonada</taxon>
        <taxon>Diplomonadida</taxon>
        <taxon>Hexamitidae</taxon>
        <taxon>Hexamitinae</taxon>
        <taxon>Spironucleus</taxon>
    </lineage>
</organism>
<dbReference type="VEuPathDB" id="GiardiaDB:SS50377_27867"/>
<evidence type="ECO:0000313" key="2">
    <source>
        <dbReference type="EMBL" id="KAH0569895.1"/>
    </source>
</evidence>
<reference evidence="2" key="2">
    <citation type="submission" date="2020-12" db="EMBL/GenBank/DDBJ databases">
        <title>New Spironucleus salmonicida genome in near-complete chromosomes.</title>
        <authorList>
            <person name="Xu F."/>
            <person name="Kurt Z."/>
            <person name="Jimenez-Gonzalez A."/>
            <person name="Astvaldsson A."/>
            <person name="Andersson J.O."/>
            <person name="Svard S.G."/>
        </authorList>
    </citation>
    <scope>NUCLEOTIDE SEQUENCE</scope>
    <source>
        <strain evidence="2">ATCC 50377</strain>
    </source>
</reference>